<keyword evidence="3 6" id="KW-0812">Transmembrane</keyword>
<evidence type="ECO:0000256" key="4">
    <source>
        <dbReference type="ARBA" id="ARBA00022989"/>
    </source>
</evidence>
<feature type="transmembrane region" description="Helical" evidence="6">
    <location>
        <begin position="132"/>
        <end position="156"/>
    </location>
</feature>
<sequence>MKRATSHWRAKRPELFPPRGPRAWVRWALIMIGIVFFFLGLEQLGFGWSRLVAGGSRLGTTFALMVPPVLNGQEWVYLKAIGETLAMAFLGTLVAAVLAIPLGFMGARNIMPFGPLRFILRRSSDVVRGLDALIWAIFFVSVVGLGPFAGILAIAVNDTAVLTKLTSEALENIDREQTRGVRATGAGPLGVARFGALPQVFPVLLGNALYFLESNVRSATILGVVGAGGIGFFLMDRMMLSAWREVSAIVLMILVTVAVIDVISGRLRARLIGRQA</sequence>
<evidence type="ECO:0000256" key="2">
    <source>
        <dbReference type="ARBA" id="ARBA00022448"/>
    </source>
</evidence>
<dbReference type="PROSITE" id="PS50928">
    <property type="entry name" value="ABC_TM1"/>
    <property type="match status" value="1"/>
</dbReference>
<accession>A0ABW4EL80</accession>
<keyword evidence="2 6" id="KW-0813">Transport</keyword>
<dbReference type="PANTHER" id="PTHR30043:SF9">
    <property type="entry name" value="PHOSPHONATES TRANSPORT SYSTEM PERMEASE PROTEIN"/>
    <property type="match status" value="1"/>
</dbReference>
<evidence type="ECO:0000256" key="5">
    <source>
        <dbReference type="ARBA" id="ARBA00023136"/>
    </source>
</evidence>
<comment type="caution">
    <text evidence="8">The sequence shown here is derived from an EMBL/GenBank/DDBJ whole genome shotgun (WGS) entry which is preliminary data.</text>
</comment>
<dbReference type="Proteomes" id="UP001597186">
    <property type="component" value="Unassembled WGS sequence"/>
</dbReference>
<evidence type="ECO:0000256" key="6">
    <source>
        <dbReference type="RuleBase" id="RU363032"/>
    </source>
</evidence>
<keyword evidence="4 6" id="KW-1133">Transmembrane helix</keyword>
<proteinExistence type="inferred from homology"/>
<dbReference type="InterPro" id="IPR000515">
    <property type="entry name" value="MetI-like"/>
</dbReference>
<comment type="similarity">
    <text evidence="6">Belongs to the binding-protein-dependent transport system permease family.</text>
</comment>
<dbReference type="PANTHER" id="PTHR30043">
    <property type="entry name" value="PHOSPHONATES TRANSPORT SYSTEM PERMEASE PROTEIN"/>
    <property type="match status" value="1"/>
</dbReference>
<organism evidence="8 9">
    <name type="scientific">Lacimonas salitolerans</name>
    <dbReference type="NCBI Taxonomy" id="1323750"/>
    <lineage>
        <taxon>Bacteria</taxon>
        <taxon>Pseudomonadati</taxon>
        <taxon>Pseudomonadota</taxon>
        <taxon>Alphaproteobacteria</taxon>
        <taxon>Rhodobacterales</taxon>
        <taxon>Paracoccaceae</taxon>
        <taxon>Lacimonas</taxon>
    </lineage>
</organism>
<dbReference type="Pfam" id="PF00528">
    <property type="entry name" value="BPD_transp_1"/>
    <property type="match status" value="1"/>
</dbReference>
<dbReference type="RefSeq" id="WP_379916759.1">
    <property type="nucleotide sequence ID" value="NZ_JBHUDD010000120.1"/>
</dbReference>
<dbReference type="Gene3D" id="1.10.3720.10">
    <property type="entry name" value="MetI-like"/>
    <property type="match status" value="1"/>
</dbReference>
<feature type="transmembrane region" description="Helical" evidence="6">
    <location>
        <begin position="21"/>
        <end position="41"/>
    </location>
</feature>
<keyword evidence="5 6" id="KW-0472">Membrane</keyword>
<dbReference type="CDD" id="cd06261">
    <property type="entry name" value="TM_PBP2"/>
    <property type="match status" value="1"/>
</dbReference>
<dbReference type="InterPro" id="IPR035906">
    <property type="entry name" value="MetI-like_sf"/>
</dbReference>
<feature type="domain" description="ABC transmembrane type-1" evidence="7">
    <location>
        <begin position="81"/>
        <end position="264"/>
    </location>
</feature>
<evidence type="ECO:0000313" key="8">
    <source>
        <dbReference type="EMBL" id="MFD1510514.1"/>
    </source>
</evidence>
<feature type="transmembrane region" description="Helical" evidence="6">
    <location>
        <begin position="85"/>
        <end position="111"/>
    </location>
</feature>
<gene>
    <name evidence="8" type="primary">phnE</name>
    <name evidence="8" type="ORF">ACFTOW_14030</name>
</gene>
<dbReference type="EMBL" id="JBHUDD010000120">
    <property type="protein sequence ID" value="MFD1510514.1"/>
    <property type="molecule type" value="Genomic_DNA"/>
</dbReference>
<evidence type="ECO:0000313" key="9">
    <source>
        <dbReference type="Proteomes" id="UP001597186"/>
    </source>
</evidence>
<evidence type="ECO:0000256" key="3">
    <source>
        <dbReference type="ARBA" id="ARBA00022692"/>
    </source>
</evidence>
<comment type="subcellular location">
    <subcellularLocation>
        <location evidence="1 6">Cell membrane</location>
        <topology evidence="1 6">Multi-pass membrane protein</topology>
    </subcellularLocation>
</comment>
<dbReference type="SUPFAM" id="SSF161098">
    <property type="entry name" value="MetI-like"/>
    <property type="match status" value="1"/>
</dbReference>
<feature type="transmembrane region" description="Helical" evidence="6">
    <location>
        <begin position="219"/>
        <end position="240"/>
    </location>
</feature>
<evidence type="ECO:0000259" key="7">
    <source>
        <dbReference type="PROSITE" id="PS50928"/>
    </source>
</evidence>
<name>A0ABW4EL80_9RHOB</name>
<reference evidence="9" key="1">
    <citation type="journal article" date="2019" name="Int. J. Syst. Evol. Microbiol.">
        <title>The Global Catalogue of Microorganisms (GCM) 10K type strain sequencing project: providing services to taxonomists for standard genome sequencing and annotation.</title>
        <authorList>
            <consortium name="The Broad Institute Genomics Platform"/>
            <consortium name="The Broad Institute Genome Sequencing Center for Infectious Disease"/>
            <person name="Wu L."/>
            <person name="Ma J."/>
        </authorList>
    </citation>
    <scope>NUCLEOTIDE SEQUENCE [LARGE SCALE GENOMIC DNA]</scope>
    <source>
        <strain evidence="9">CGMCC 1.12477</strain>
    </source>
</reference>
<dbReference type="NCBIfam" id="TIGR01097">
    <property type="entry name" value="PhnE"/>
    <property type="match status" value="1"/>
</dbReference>
<evidence type="ECO:0000256" key="1">
    <source>
        <dbReference type="ARBA" id="ARBA00004651"/>
    </source>
</evidence>
<feature type="transmembrane region" description="Helical" evidence="6">
    <location>
        <begin position="191"/>
        <end position="212"/>
    </location>
</feature>
<feature type="transmembrane region" description="Helical" evidence="6">
    <location>
        <begin position="246"/>
        <end position="264"/>
    </location>
</feature>
<keyword evidence="9" id="KW-1185">Reference proteome</keyword>
<protein>
    <submittedName>
        <fullName evidence="8">Phosphonate ABC transporter, permease protein PhnE</fullName>
    </submittedName>
</protein>
<dbReference type="InterPro" id="IPR005769">
    <property type="entry name" value="PhnE/PtxC"/>
</dbReference>